<dbReference type="Gene3D" id="2.110.10.10">
    <property type="entry name" value="Hemopexin-like domain"/>
    <property type="match status" value="1"/>
</dbReference>
<name>A0AAN9RKI5_PHACN</name>
<dbReference type="PROSITE" id="PS51642">
    <property type="entry name" value="HEMOPEXIN_2"/>
    <property type="match status" value="2"/>
</dbReference>
<evidence type="ECO:0000256" key="1">
    <source>
        <dbReference type="PROSITE-ProRule" id="PRU01011"/>
    </source>
</evidence>
<keyword evidence="3" id="KW-1185">Reference proteome</keyword>
<dbReference type="SUPFAM" id="SSF50923">
    <property type="entry name" value="Hemopexin-like domain"/>
    <property type="match status" value="1"/>
</dbReference>
<dbReference type="InterPro" id="IPR018487">
    <property type="entry name" value="Hemopexin-like_repeat"/>
</dbReference>
<dbReference type="InterPro" id="IPR036375">
    <property type="entry name" value="Hemopexin-like_dom_sf"/>
</dbReference>
<dbReference type="EMBL" id="JAYMYR010000004">
    <property type="protein sequence ID" value="KAK7369468.1"/>
    <property type="molecule type" value="Genomic_DNA"/>
</dbReference>
<feature type="repeat" description="Hemopexin" evidence="1">
    <location>
        <begin position="202"/>
        <end position="253"/>
    </location>
</feature>
<evidence type="ECO:0000313" key="3">
    <source>
        <dbReference type="Proteomes" id="UP001374584"/>
    </source>
</evidence>
<proteinExistence type="predicted"/>
<accession>A0AAN9RKI5</accession>
<feature type="repeat" description="Hemopexin" evidence="1">
    <location>
        <begin position="149"/>
        <end position="196"/>
    </location>
</feature>
<evidence type="ECO:0000313" key="2">
    <source>
        <dbReference type="EMBL" id="KAK7369468.1"/>
    </source>
</evidence>
<reference evidence="2 3" key="1">
    <citation type="submission" date="2024-01" db="EMBL/GenBank/DDBJ databases">
        <title>The genomes of 5 underutilized Papilionoideae crops provide insights into root nodulation and disease resistanc.</title>
        <authorList>
            <person name="Jiang F."/>
        </authorList>
    </citation>
    <scope>NUCLEOTIDE SEQUENCE [LARGE SCALE GENOMIC DNA]</scope>
    <source>
        <strain evidence="2">JINMINGXINNONG_FW02</strain>
        <tissue evidence="2">Leaves</tissue>
    </source>
</reference>
<dbReference type="Proteomes" id="UP001374584">
    <property type="component" value="Unassembled WGS sequence"/>
</dbReference>
<gene>
    <name evidence="2" type="ORF">VNO80_11507</name>
</gene>
<dbReference type="SMART" id="SM00120">
    <property type="entry name" value="HX"/>
    <property type="match status" value="3"/>
</dbReference>
<dbReference type="AlphaFoldDB" id="A0AAN9RKI5"/>
<comment type="caution">
    <text evidence="2">The sequence shown here is derived from an EMBL/GenBank/DDBJ whole genome shotgun (WGS) entry which is preliminary data.</text>
</comment>
<protein>
    <submittedName>
        <fullName evidence="2">Uncharacterized protein</fullName>
    </submittedName>
</protein>
<sequence>MQINGEERGTHEEPSKDSLLDWYARDPYAREGLKVPKYIDSSFRSSTTNEVYFFLLDKFVRVYYTPGQERQTDDKFLTDLSWIGYSFPSFRYNLFGAYGIDCAFDTEGNEAYIFYSEMCAYIDYANDKILSGLITIEEMFPVLKDTVFEDGIDSAFRSSRGKEVYLFERNKYCCMDYGSKQLVGPIRNITDGFPVLKGTIFEDGIDASFASHKENQVYLFKGENYAVMNFIPGSTDDTLVDGVKPIIDGWSCFKGILPLENLEAEYSSDE</sequence>
<organism evidence="2 3">
    <name type="scientific">Phaseolus coccineus</name>
    <name type="common">Scarlet runner bean</name>
    <name type="synonym">Phaseolus multiflorus</name>
    <dbReference type="NCBI Taxonomy" id="3886"/>
    <lineage>
        <taxon>Eukaryota</taxon>
        <taxon>Viridiplantae</taxon>
        <taxon>Streptophyta</taxon>
        <taxon>Embryophyta</taxon>
        <taxon>Tracheophyta</taxon>
        <taxon>Spermatophyta</taxon>
        <taxon>Magnoliopsida</taxon>
        <taxon>eudicotyledons</taxon>
        <taxon>Gunneridae</taxon>
        <taxon>Pentapetalae</taxon>
        <taxon>rosids</taxon>
        <taxon>fabids</taxon>
        <taxon>Fabales</taxon>
        <taxon>Fabaceae</taxon>
        <taxon>Papilionoideae</taxon>
        <taxon>50 kb inversion clade</taxon>
        <taxon>NPAAA clade</taxon>
        <taxon>indigoferoid/millettioid clade</taxon>
        <taxon>Phaseoleae</taxon>
        <taxon>Phaseolus</taxon>
    </lineage>
</organism>